<dbReference type="Proteomes" id="UP000199690">
    <property type="component" value="Unassembled WGS sequence"/>
</dbReference>
<evidence type="ECO:0000313" key="4">
    <source>
        <dbReference type="Proteomes" id="UP000236729"/>
    </source>
</evidence>
<accession>A0A1I1QMA4</accession>
<sequence length="278" mass="29367">MPLYLGPLGGLVQIHPLTDIDIDPQRFGGTHTAITGRRTVDYLGSADSYTLRWRHRTPSEMRFLHAIHRRHIPGPLRLILGDLMPNRLSRSAASLGFGGRDMSGIELMTGFATPSTLYPSAAGVPGLSLLWSGWTTAAMSLDYNSPAPVFPGETVTASVWVMSPAGDDAVFGVNHHGATGDLNTPTANPVVTLAANTWTRLSITLTPGATTWGLSGALQLMTNRGAAELYMAAAQIEVGAVAGDWNPGGGAPVVAVDSMTLPSPYGHFTDPELTLLEV</sequence>
<evidence type="ECO:0000313" key="2">
    <source>
        <dbReference type="EMBL" id="SFD23236.1"/>
    </source>
</evidence>
<evidence type="ECO:0000313" key="3">
    <source>
        <dbReference type="Proteomes" id="UP000199690"/>
    </source>
</evidence>
<protein>
    <submittedName>
        <fullName evidence="1">Uncharacterized protein</fullName>
    </submittedName>
</protein>
<proteinExistence type="predicted"/>
<name>A0A1H6EP50_9PSEU</name>
<keyword evidence="3" id="KW-1185">Reference proteome</keyword>
<dbReference type="RefSeq" id="WP_093350561.1">
    <property type="nucleotide sequence ID" value="NZ_FNVB01000024.1"/>
</dbReference>
<reference evidence="3 4" key="1">
    <citation type="submission" date="2016-10" db="EMBL/GenBank/DDBJ databases">
        <authorList>
            <person name="Varghese N."/>
            <person name="Submissions S."/>
        </authorList>
    </citation>
    <scope>NUCLEOTIDE SEQUENCE [LARGE SCALE GENOMIC DNA]</scope>
    <source>
        <strain evidence="4">ATCC 20501</strain>
        <strain evidence="2 3">CGMCC 4.3529</strain>
    </source>
</reference>
<organism evidence="1 4">
    <name type="scientific">Saccharopolyspora kobensis</name>
    <dbReference type="NCBI Taxonomy" id="146035"/>
    <lineage>
        <taxon>Bacteria</taxon>
        <taxon>Bacillati</taxon>
        <taxon>Actinomycetota</taxon>
        <taxon>Actinomycetes</taxon>
        <taxon>Pseudonocardiales</taxon>
        <taxon>Pseudonocardiaceae</taxon>
        <taxon>Saccharopolyspora</taxon>
    </lineage>
</organism>
<evidence type="ECO:0000313" key="1">
    <source>
        <dbReference type="EMBL" id="SEG98871.1"/>
    </source>
</evidence>
<dbReference type="Gene3D" id="2.60.120.260">
    <property type="entry name" value="Galactose-binding domain-like"/>
    <property type="match status" value="1"/>
</dbReference>
<dbReference type="Proteomes" id="UP000236729">
    <property type="component" value="Unassembled WGS sequence"/>
</dbReference>
<gene>
    <name evidence="1" type="ORF">SAMN02982929_07240</name>
    <name evidence="2" type="ORF">SAMN05216506_103159</name>
</gene>
<dbReference type="AlphaFoldDB" id="A0A1H6EP50"/>
<accession>A0A1H6EP50</accession>
<reference evidence="1" key="2">
    <citation type="submission" date="2016-10" db="EMBL/GenBank/DDBJ databases">
        <authorList>
            <person name="de Groot N.N."/>
        </authorList>
    </citation>
    <scope>NUCLEOTIDE SEQUENCE [LARGE SCALE GENOMIC DNA]</scope>
    <source>
        <strain evidence="1">ATCC 20501</strain>
    </source>
</reference>
<dbReference type="EMBL" id="FOME01000003">
    <property type="protein sequence ID" value="SFD23236.1"/>
    <property type="molecule type" value="Genomic_DNA"/>
</dbReference>
<dbReference type="EMBL" id="FNVB01000024">
    <property type="protein sequence ID" value="SEG98871.1"/>
    <property type="molecule type" value="Genomic_DNA"/>
</dbReference>